<accession>A0A0F9VMI6</accession>
<sequence length="68" mass="7937">MGTKKCQVFSKNDEGSLMTWISISDKWNNQKIINYVQKLTADLEMNIMWIKIDGKYLIDNRIKKGNSP</sequence>
<name>A0A0F9VMI6_9ZZZZ</name>
<gene>
    <name evidence="1" type="ORF">LCGC14_0465570</name>
</gene>
<reference evidence="1" key="1">
    <citation type="journal article" date="2015" name="Nature">
        <title>Complex archaea that bridge the gap between prokaryotes and eukaryotes.</title>
        <authorList>
            <person name="Spang A."/>
            <person name="Saw J.H."/>
            <person name="Jorgensen S.L."/>
            <person name="Zaremba-Niedzwiedzka K."/>
            <person name="Martijn J."/>
            <person name="Lind A.E."/>
            <person name="van Eijk R."/>
            <person name="Schleper C."/>
            <person name="Guy L."/>
            <person name="Ettema T.J."/>
        </authorList>
    </citation>
    <scope>NUCLEOTIDE SEQUENCE</scope>
</reference>
<proteinExistence type="predicted"/>
<evidence type="ECO:0000313" key="1">
    <source>
        <dbReference type="EMBL" id="KKN67003.1"/>
    </source>
</evidence>
<dbReference type="AlphaFoldDB" id="A0A0F9VMI6"/>
<organism evidence="1">
    <name type="scientific">marine sediment metagenome</name>
    <dbReference type="NCBI Taxonomy" id="412755"/>
    <lineage>
        <taxon>unclassified sequences</taxon>
        <taxon>metagenomes</taxon>
        <taxon>ecological metagenomes</taxon>
    </lineage>
</organism>
<comment type="caution">
    <text evidence="1">The sequence shown here is derived from an EMBL/GenBank/DDBJ whole genome shotgun (WGS) entry which is preliminary data.</text>
</comment>
<protein>
    <submittedName>
        <fullName evidence="1">Uncharacterized protein</fullName>
    </submittedName>
</protein>
<dbReference type="EMBL" id="LAZR01000485">
    <property type="protein sequence ID" value="KKN67003.1"/>
    <property type="molecule type" value="Genomic_DNA"/>
</dbReference>